<sequence>MYLFTSNSFPAVISTVVTIVLVGATIGIIYAVAPLQVADNGSCRDIQGVTELQFVSIGDSLTLTWTTPVSSGRCSLTYDISIYINDVLAEEHTVTNTNYVVNSAVNSCSVVRADIKATSDTDQQGSLVSQTFNSDIGEITDVIITDDLATWTGSSLEGCSFLVEINDGSVQDRQDNTYYDISGYSEPCKSYKISVTPIHYNGTTGDTIDELFETELEEVSGFRLTEDEYGNIVAHWTHLSENCKIRVTVGSEDNSYTYPDVPSASQIMVSSDFIYCIANEVTVQFVSDSDKTGKLTELQYERVTAPEPPQDFYIGMRSDQLIITWNYDSAYENCGIELTKNSEPVIFEDIEQKNELIVTDIFEYCVEHKVRISFHNPSGTTGLASTTKTYSRELVKPENFEIQQYIDTVYLSWTNFKLYEDCKVEINANGKSIFLPEQLVDPVEITLSDLALDYCAEYDVDLTITNPLDDETTSNKISSHRYPAAPIISEIIPTSDTITIMWNYDKYDKCAFDVKVDGVSVEPITTDSTTKISTDDLTNCKKHNIQIMVSLQDNTESISSNGMPVRKPLVAPEITDALEGTDKISVAWNYEEYDACDVTVLVNDKEVMKNPEDTTEIPLDKFWHCNENEIRIEVSDESEDGTVSLSSKEYTIKKKLAAPEILTAVEETGKISVSWNYQEYSACDVTVLVNEEEVLRNPEDTTEIPLDKFSYCVKDKIRIAVLDVLEAATEPLTSVEYEFKKELAAPEILNAVEQADKVSVSWNYQKYSACDVTVLVNVEEVLWNPEDTTEIPLDKFSYCVKDKIRIAVLDVLEAATEPLTSVEYEFKKAVLDVLEAATEPLTSVEYEFKKELAAPEILNAVEQADKVSVSWNYQKYSACDVTVLVNVEEVLWNPEDTTEIPLDKFSYCVKDKIRIAVLDVLEAATEPLTSVEYEFKKVFLPIEKLEGSLTDDVVTIWWELDEIEKCDGAFQLSLGCGSESAETVEYSTTCHKFEECRIDLSSVFEMSIEVVSDDKDLSIELGKMVCSYTGDAMGLYLDEISPNHWKCPTSIVPSAREECVSDMRY</sequence>
<organism evidence="2 3">
    <name type="scientific">Popillia japonica</name>
    <name type="common">Japanese beetle</name>
    <dbReference type="NCBI Taxonomy" id="7064"/>
    <lineage>
        <taxon>Eukaryota</taxon>
        <taxon>Metazoa</taxon>
        <taxon>Ecdysozoa</taxon>
        <taxon>Arthropoda</taxon>
        <taxon>Hexapoda</taxon>
        <taxon>Insecta</taxon>
        <taxon>Pterygota</taxon>
        <taxon>Neoptera</taxon>
        <taxon>Endopterygota</taxon>
        <taxon>Coleoptera</taxon>
        <taxon>Polyphaga</taxon>
        <taxon>Scarabaeiformia</taxon>
        <taxon>Scarabaeidae</taxon>
        <taxon>Rutelinae</taxon>
        <taxon>Popillia</taxon>
    </lineage>
</organism>
<protein>
    <recommendedName>
        <fullName evidence="4">Fibronectin type-III domain-containing protein</fullName>
    </recommendedName>
</protein>
<proteinExistence type="predicted"/>
<dbReference type="EMBL" id="JASPKY010000160">
    <property type="protein sequence ID" value="KAK9729484.1"/>
    <property type="molecule type" value="Genomic_DNA"/>
</dbReference>
<keyword evidence="1" id="KW-0472">Membrane</keyword>
<evidence type="ECO:0000313" key="3">
    <source>
        <dbReference type="Proteomes" id="UP001458880"/>
    </source>
</evidence>
<evidence type="ECO:0008006" key="4">
    <source>
        <dbReference type="Google" id="ProtNLM"/>
    </source>
</evidence>
<feature type="transmembrane region" description="Helical" evidence="1">
    <location>
        <begin position="12"/>
        <end position="33"/>
    </location>
</feature>
<evidence type="ECO:0000313" key="2">
    <source>
        <dbReference type="EMBL" id="KAK9729484.1"/>
    </source>
</evidence>
<reference evidence="2 3" key="1">
    <citation type="journal article" date="2024" name="BMC Genomics">
        <title>De novo assembly and annotation of Popillia japonica's genome with initial clues to its potential as an invasive pest.</title>
        <authorList>
            <person name="Cucini C."/>
            <person name="Boschi S."/>
            <person name="Funari R."/>
            <person name="Cardaioli E."/>
            <person name="Iannotti N."/>
            <person name="Marturano G."/>
            <person name="Paoli F."/>
            <person name="Bruttini M."/>
            <person name="Carapelli A."/>
            <person name="Frati F."/>
            <person name="Nardi F."/>
        </authorList>
    </citation>
    <scope>NUCLEOTIDE SEQUENCE [LARGE SCALE GENOMIC DNA]</scope>
    <source>
        <strain evidence="2">DMR45628</strain>
    </source>
</reference>
<keyword evidence="3" id="KW-1185">Reference proteome</keyword>
<name>A0AAW1L746_POPJA</name>
<keyword evidence="1" id="KW-0812">Transmembrane</keyword>
<keyword evidence="1" id="KW-1133">Transmembrane helix</keyword>
<accession>A0AAW1L746</accession>
<dbReference type="AlphaFoldDB" id="A0AAW1L746"/>
<gene>
    <name evidence="2" type="ORF">QE152_g15916</name>
</gene>
<dbReference type="Proteomes" id="UP001458880">
    <property type="component" value="Unassembled WGS sequence"/>
</dbReference>
<evidence type="ECO:0000256" key="1">
    <source>
        <dbReference type="SAM" id="Phobius"/>
    </source>
</evidence>
<comment type="caution">
    <text evidence="2">The sequence shown here is derived from an EMBL/GenBank/DDBJ whole genome shotgun (WGS) entry which is preliminary data.</text>
</comment>